<gene>
    <name evidence="2" type="ORF">GCM10008938_26120</name>
</gene>
<accession>A0ABQ2D0C7</accession>
<protein>
    <submittedName>
        <fullName evidence="2">Transcriptional activator</fullName>
    </submittedName>
</protein>
<dbReference type="InterPro" id="IPR027417">
    <property type="entry name" value="P-loop_NTPase"/>
</dbReference>
<dbReference type="Pfam" id="PF13401">
    <property type="entry name" value="AAA_22"/>
    <property type="match status" value="1"/>
</dbReference>
<dbReference type="InterPro" id="IPR059106">
    <property type="entry name" value="WHD_MalT"/>
</dbReference>
<dbReference type="InterPro" id="IPR005158">
    <property type="entry name" value="BTAD"/>
</dbReference>
<dbReference type="InterPro" id="IPR011990">
    <property type="entry name" value="TPR-like_helical_dom_sf"/>
</dbReference>
<dbReference type="InterPro" id="IPR036388">
    <property type="entry name" value="WH-like_DNA-bd_sf"/>
</dbReference>
<dbReference type="InterPro" id="IPR049945">
    <property type="entry name" value="AAA_22"/>
</dbReference>
<keyword evidence="3" id="KW-1185">Reference proteome</keyword>
<dbReference type="SMART" id="SM01043">
    <property type="entry name" value="BTAD"/>
    <property type="match status" value="1"/>
</dbReference>
<dbReference type="Gene3D" id="1.25.40.10">
    <property type="entry name" value="Tetratricopeptide repeat domain"/>
    <property type="match status" value="2"/>
</dbReference>
<dbReference type="SUPFAM" id="SSF48452">
    <property type="entry name" value="TPR-like"/>
    <property type="match status" value="2"/>
</dbReference>
<reference evidence="3" key="1">
    <citation type="journal article" date="2019" name="Int. J. Syst. Evol. Microbiol.">
        <title>The Global Catalogue of Microorganisms (GCM) 10K type strain sequencing project: providing services to taxonomists for standard genome sequencing and annotation.</title>
        <authorList>
            <consortium name="The Broad Institute Genomics Platform"/>
            <consortium name="The Broad Institute Genome Sequencing Center for Infectious Disease"/>
            <person name="Wu L."/>
            <person name="Ma J."/>
        </authorList>
    </citation>
    <scope>NUCLEOTIDE SEQUENCE [LARGE SCALE GENOMIC DNA]</scope>
    <source>
        <strain evidence="3">JCM 14370</strain>
    </source>
</reference>
<name>A0ABQ2D0C7_9DEIO</name>
<comment type="caution">
    <text evidence="2">The sequence shown here is derived from an EMBL/GenBank/DDBJ whole genome shotgun (WGS) entry which is preliminary data.</text>
</comment>
<sequence>MWREQISEHRTRPPQLRGVMDRPHLLQDITSSRLCVVQAPAGYGKTSVLYRLYHAQKCLWYSMDAEDLQPVQLLGALTLGLERLGLADRLIHLLDVQAPISRMLDALIDTLLQHDILLIIDEAQHLPESPLHGLVGKLLEQVRVVLGTRRPLHLPELVRARASGDLGVVSSNELGFTASEFESLLVRAQVTLSPAEIQLCLNVTEGWPIATRYLVQALASGRVTPRTLEDLELRGAGLGELFAYVAQEVLEPLEPAVQSFLRRSSVFEVLTPEIMEEALEEPLSRTHLETLTRSGTFLSRDASGAYHAHPLLRTHLRNTLPEEEQQHIASRGALAYEKRQRFRNALNAHLLAGNLQRAAELLETHGKRWLSEGRIRLVGRALNLLSDLLPEHPYLNILQGDVLRHACRYPEAIAAYRQGPEVEALLGEAQVYLDTVSPLQAVPLLEQAAHLPCTPEQQTRRAAMHTENSLNQGQLEEARTHTEHLPSSARLHLRSGQLREALHAATHASRGEKGHPRLASGHREGLLLSSLLHAFLGHPEEAVQNAREGIRESERLVSPFSLSLADARLGHALICSGQFEEARNAYLQSLEHGQFTMAPRLLIEAQMGLAHLDARLYGRGEEHAEKASRVLQDSGDRWMCALLHLMHAYGLHRSSTQKSRLALKEAASALQDLSDPFLQCLHDFLSYLQTPEPALAQHFLQGVQSQDYSFLLLKPSLFCPFENPSERMQTLISLKAHSPQHAHYLDHLAAQLGYSSLPDKHPGYRLRIELLGPLKLFRDQGGVEDWGRAKARDLLALLVVHPEGLVRDVAIDTLYPEESPEIAERNFRIVLHALGQVLEGEEAKGYFLERSDVLRLKPSPDLHVDLWEALKLLQRPASAQELLDLPLNLSTQFDLAPLEDQRVLYRTRLERALVQAGEKILNQNPLQAGTLAERALMLEKASEDATRLLMRSAHLQGQMDVLHRSYQRCEEALQDLGLRPSSQTRGLYQELNRSLLH</sequence>
<dbReference type="Gene3D" id="1.10.10.10">
    <property type="entry name" value="Winged helix-like DNA-binding domain superfamily/Winged helix DNA-binding domain"/>
    <property type="match status" value="1"/>
</dbReference>
<proteinExistence type="predicted"/>
<feature type="domain" description="Bacterial transcriptional activator" evidence="1">
    <location>
        <begin position="864"/>
        <end position="992"/>
    </location>
</feature>
<evidence type="ECO:0000313" key="3">
    <source>
        <dbReference type="Proteomes" id="UP000632222"/>
    </source>
</evidence>
<dbReference type="PANTHER" id="PTHR35807">
    <property type="entry name" value="TRANSCRIPTIONAL REGULATOR REDD-RELATED"/>
    <property type="match status" value="1"/>
</dbReference>
<dbReference type="Proteomes" id="UP000632222">
    <property type="component" value="Unassembled WGS sequence"/>
</dbReference>
<evidence type="ECO:0000313" key="2">
    <source>
        <dbReference type="EMBL" id="GGJ38821.1"/>
    </source>
</evidence>
<organism evidence="2 3">
    <name type="scientific">Deinococcus roseus</name>
    <dbReference type="NCBI Taxonomy" id="392414"/>
    <lineage>
        <taxon>Bacteria</taxon>
        <taxon>Thermotogati</taxon>
        <taxon>Deinococcota</taxon>
        <taxon>Deinococci</taxon>
        <taxon>Deinococcales</taxon>
        <taxon>Deinococcaceae</taxon>
        <taxon>Deinococcus</taxon>
    </lineage>
</organism>
<dbReference type="InterPro" id="IPR051677">
    <property type="entry name" value="AfsR-DnrI-RedD_regulator"/>
</dbReference>
<dbReference type="EMBL" id="BMOD01000009">
    <property type="protein sequence ID" value="GGJ38821.1"/>
    <property type="molecule type" value="Genomic_DNA"/>
</dbReference>
<evidence type="ECO:0000259" key="1">
    <source>
        <dbReference type="SMART" id="SM01043"/>
    </source>
</evidence>
<dbReference type="Pfam" id="PF25873">
    <property type="entry name" value="WHD_MalT"/>
    <property type="match status" value="1"/>
</dbReference>
<dbReference type="SUPFAM" id="SSF52540">
    <property type="entry name" value="P-loop containing nucleoside triphosphate hydrolases"/>
    <property type="match status" value="1"/>
</dbReference>
<dbReference type="RefSeq" id="WP_189003138.1">
    <property type="nucleotide sequence ID" value="NZ_BMOD01000009.1"/>
</dbReference>
<dbReference type="PANTHER" id="PTHR35807:SF2">
    <property type="entry name" value="TRANSCRIPTIONAL ACTIVATOR DOMAIN"/>
    <property type="match status" value="1"/>
</dbReference>